<dbReference type="Pfam" id="PF00440">
    <property type="entry name" value="TetR_N"/>
    <property type="match status" value="1"/>
</dbReference>
<dbReference type="SUPFAM" id="SSF46689">
    <property type="entry name" value="Homeodomain-like"/>
    <property type="match status" value="1"/>
</dbReference>
<keyword evidence="2 4" id="KW-0238">DNA-binding</keyword>
<dbReference type="PROSITE" id="PS50977">
    <property type="entry name" value="HTH_TETR_2"/>
    <property type="match status" value="1"/>
</dbReference>
<keyword evidence="7" id="KW-1185">Reference proteome</keyword>
<dbReference type="InterPro" id="IPR023772">
    <property type="entry name" value="DNA-bd_HTH_TetR-type_CS"/>
</dbReference>
<dbReference type="Gene3D" id="1.10.357.10">
    <property type="entry name" value="Tetracycline Repressor, domain 2"/>
    <property type="match status" value="1"/>
</dbReference>
<dbReference type="RefSeq" id="WP_185031313.1">
    <property type="nucleotide sequence ID" value="NZ_JACHMQ010000001.1"/>
</dbReference>
<protein>
    <submittedName>
        <fullName evidence="6">AcrR family transcriptional regulator</fullName>
    </submittedName>
</protein>
<dbReference type="PROSITE" id="PS01081">
    <property type="entry name" value="HTH_TETR_1"/>
    <property type="match status" value="1"/>
</dbReference>
<sequence>MATNTSARRSQQERTRATTGALVAAARELFIDDGFSATSLDAICARAKVTRGAFYHHFSNKEHIFREVYAAEQKELAATVRQAFRAERDPWDGMFAGCRALLEASLEPAVRRITLVEAPGALGWSAMRDIQAGCKDQMRRGLAIAVEAGCISERPLDPPTSLLYGGICESALDIARATNQHAAVEGSLAELRRVLSGVSGRSTAGCAHTEPS</sequence>
<dbReference type="AlphaFoldDB" id="A0A7X0G4X8"/>
<evidence type="ECO:0000313" key="7">
    <source>
        <dbReference type="Proteomes" id="UP000546324"/>
    </source>
</evidence>
<dbReference type="PANTHER" id="PTHR30055:SF234">
    <property type="entry name" value="HTH-TYPE TRANSCRIPTIONAL REGULATOR BETI"/>
    <property type="match status" value="1"/>
</dbReference>
<dbReference type="PANTHER" id="PTHR30055">
    <property type="entry name" value="HTH-TYPE TRANSCRIPTIONAL REGULATOR RUTR"/>
    <property type="match status" value="1"/>
</dbReference>
<evidence type="ECO:0000313" key="6">
    <source>
        <dbReference type="EMBL" id="MBB6399432.1"/>
    </source>
</evidence>
<feature type="domain" description="HTH tetR-type" evidence="5">
    <location>
        <begin position="16"/>
        <end position="76"/>
    </location>
</feature>
<dbReference type="InterPro" id="IPR001647">
    <property type="entry name" value="HTH_TetR"/>
</dbReference>
<evidence type="ECO:0000259" key="5">
    <source>
        <dbReference type="PROSITE" id="PS50977"/>
    </source>
</evidence>
<dbReference type="InterPro" id="IPR049484">
    <property type="entry name" value="Rv0078-like_C"/>
</dbReference>
<gene>
    <name evidence="6" type="ORF">BKA00_006346</name>
</gene>
<dbReference type="Pfam" id="PF21351">
    <property type="entry name" value="TetR_C_41"/>
    <property type="match status" value="1"/>
</dbReference>
<reference evidence="6 7" key="1">
    <citation type="submission" date="2020-08" db="EMBL/GenBank/DDBJ databases">
        <title>Sequencing the genomes of 1000 actinobacteria strains.</title>
        <authorList>
            <person name="Klenk H.-P."/>
        </authorList>
    </citation>
    <scope>NUCLEOTIDE SEQUENCE [LARGE SCALE GENOMIC DNA]</scope>
    <source>
        <strain evidence="6 7">DSM 43675</strain>
    </source>
</reference>
<evidence type="ECO:0000256" key="4">
    <source>
        <dbReference type="PROSITE-ProRule" id="PRU00335"/>
    </source>
</evidence>
<accession>A0A7X0G4X8</accession>
<evidence type="ECO:0000256" key="2">
    <source>
        <dbReference type="ARBA" id="ARBA00023125"/>
    </source>
</evidence>
<dbReference type="FunFam" id="1.10.10.60:FF:000141">
    <property type="entry name" value="TetR family transcriptional regulator"/>
    <property type="match status" value="1"/>
</dbReference>
<dbReference type="EMBL" id="JACHMQ010000001">
    <property type="protein sequence ID" value="MBB6399432.1"/>
    <property type="molecule type" value="Genomic_DNA"/>
</dbReference>
<dbReference type="GO" id="GO:0045892">
    <property type="term" value="P:negative regulation of DNA-templated transcription"/>
    <property type="evidence" value="ECO:0007669"/>
    <property type="project" value="UniProtKB-ARBA"/>
</dbReference>
<proteinExistence type="predicted"/>
<evidence type="ECO:0000256" key="3">
    <source>
        <dbReference type="ARBA" id="ARBA00023163"/>
    </source>
</evidence>
<organism evidence="6 7">
    <name type="scientific">Actinomadura coerulea</name>
    <dbReference type="NCBI Taxonomy" id="46159"/>
    <lineage>
        <taxon>Bacteria</taxon>
        <taxon>Bacillati</taxon>
        <taxon>Actinomycetota</taxon>
        <taxon>Actinomycetes</taxon>
        <taxon>Streptosporangiales</taxon>
        <taxon>Thermomonosporaceae</taxon>
        <taxon>Actinomadura</taxon>
    </lineage>
</organism>
<dbReference type="InterPro" id="IPR009057">
    <property type="entry name" value="Homeodomain-like_sf"/>
</dbReference>
<feature type="DNA-binding region" description="H-T-H motif" evidence="4">
    <location>
        <begin position="39"/>
        <end position="58"/>
    </location>
</feature>
<dbReference type="GO" id="GO:0000976">
    <property type="term" value="F:transcription cis-regulatory region binding"/>
    <property type="evidence" value="ECO:0007669"/>
    <property type="project" value="TreeGrafter"/>
</dbReference>
<dbReference type="GO" id="GO:0003700">
    <property type="term" value="F:DNA-binding transcription factor activity"/>
    <property type="evidence" value="ECO:0007669"/>
    <property type="project" value="TreeGrafter"/>
</dbReference>
<comment type="caution">
    <text evidence="6">The sequence shown here is derived from an EMBL/GenBank/DDBJ whole genome shotgun (WGS) entry which is preliminary data.</text>
</comment>
<dbReference type="PRINTS" id="PR00455">
    <property type="entry name" value="HTHTETR"/>
</dbReference>
<keyword evidence="3" id="KW-0804">Transcription</keyword>
<name>A0A7X0G4X8_9ACTN</name>
<dbReference type="Proteomes" id="UP000546324">
    <property type="component" value="Unassembled WGS sequence"/>
</dbReference>
<dbReference type="InterPro" id="IPR050109">
    <property type="entry name" value="HTH-type_TetR-like_transc_reg"/>
</dbReference>
<evidence type="ECO:0000256" key="1">
    <source>
        <dbReference type="ARBA" id="ARBA00023015"/>
    </source>
</evidence>
<keyword evidence="1" id="KW-0805">Transcription regulation</keyword>